<dbReference type="SUPFAM" id="SSF51366">
    <property type="entry name" value="Ribulose-phoshate binding barrel"/>
    <property type="match status" value="1"/>
</dbReference>
<name>X1FX30_9ZZZZ</name>
<gene>
    <name evidence="1" type="ORF">S03H2_37561</name>
</gene>
<feature type="non-terminal residue" evidence="1">
    <location>
        <position position="69"/>
    </location>
</feature>
<protein>
    <recommendedName>
        <fullName evidence="2">Orotidine-5'-phosphate decarboxylase</fullName>
    </recommendedName>
</protein>
<evidence type="ECO:0008006" key="2">
    <source>
        <dbReference type="Google" id="ProtNLM"/>
    </source>
</evidence>
<organism evidence="1">
    <name type="scientific">marine sediment metagenome</name>
    <dbReference type="NCBI Taxonomy" id="412755"/>
    <lineage>
        <taxon>unclassified sequences</taxon>
        <taxon>metagenomes</taxon>
        <taxon>ecological metagenomes</taxon>
    </lineage>
</organism>
<dbReference type="InterPro" id="IPR011060">
    <property type="entry name" value="RibuloseP-bd_barrel"/>
</dbReference>
<proteinExistence type="predicted"/>
<dbReference type="EMBL" id="BARU01023127">
    <property type="protein sequence ID" value="GAH49542.1"/>
    <property type="molecule type" value="Genomic_DNA"/>
</dbReference>
<evidence type="ECO:0000313" key="1">
    <source>
        <dbReference type="EMBL" id="GAH49542.1"/>
    </source>
</evidence>
<accession>X1FX30</accession>
<dbReference type="Gene3D" id="3.20.20.70">
    <property type="entry name" value="Aldolase class I"/>
    <property type="match status" value="1"/>
</dbReference>
<sequence>MPFRQKWLEAVEKKNSVLCAGLDPAEFNMGRRDKGLPEGVNKYGWAMRYIGAVAPFVAAIKPNLQYWKA</sequence>
<reference evidence="1" key="1">
    <citation type="journal article" date="2014" name="Front. Microbiol.">
        <title>High frequency of phylogenetically diverse reductive dehalogenase-homologous genes in deep subseafloor sedimentary metagenomes.</title>
        <authorList>
            <person name="Kawai M."/>
            <person name="Futagami T."/>
            <person name="Toyoda A."/>
            <person name="Takaki Y."/>
            <person name="Nishi S."/>
            <person name="Hori S."/>
            <person name="Arai W."/>
            <person name="Tsubouchi T."/>
            <person name="Morono Y."/>
            <person name="Uchiyama I."/>
            <person name="Ito T."/>
            <person name="Fujiyama A."/>
            <person name="Inagaki F."/>
            <person name="Takami H."/>
        </authorList>
    </citation>
    <scope>NUCLEOTIDE SEQUENCE</scope>
    <source>
        <strain evidence="1">Expedition CK06-06</strain>
    </source>
</reference>
<dbReference type="AlphaFoldDB" id="X1FX30"/>
<comment type="caution">
    <text evidence="1">The sequence shown here is derived from an EMBL/GenBank/DDBJ whole genome shotgun (WGS) entry which is preliminary data.</text>
</comment>
<dbReference type="InterPro" id="IPR013785">
    <property type="entry name" value="Aldolase_TIM"/>
</dbReference>